<organism evidence="1">
    <name type="scientific">viral metagenome</name>
    <dbReference type="NCBI Taxonomy" id="1070528"/>
    <lineage>
        <taxon>unclassified sequences</taxon>
        <taxon>metagenomes</taxon>
        <taxon>organismal metagenomes</taxon>
    </lineage>
</organism>
<reference evidence="1" key="1">
    <citation type="journal article" date="2020" name="Nature">
        <title>Giant virus diversity and host interactions through global metagenomics.</title>
        <authorList>
            <person name="Schulz F."/>
            <person name="Roux S."/>
            <person name="Paez-Espino D."/>
            <person name="Jungbluth S."/>
            <person name="Walsh D.A."/>
            <person name="Denef V.J."/>
            <person name="McMahon K.D."/>
            <person name="Konstantinidis K.T."/>
            <person name="Eloe-Fadrosh E.A."/>
            <person name="Kyrpides N.C."/>
            <person name="Woyke T."/>
        </authorList>
    </citation>
    <scope>NUCLEOTIDE SEQUENCE</scope>
    <source>
        <strain evidence="1">GVMAG-S-ERX555967-131</strain>
    </source>
</reference>
<name>A0A6C0FBK6_9ZZZZ</name>
<accession>A0A6C0FBK6</accession>
<evidence type="ECO:0000313" key="1">
    <source>
        <dbReference type="EMBL" id="QHT37270.1"/>
    </source>
</evidence>
<protein>
    <submittedName>
        <fullName evidence="1">Uncharacterized protein</fullName>
    </submittedName>
</protein>
<sequence>MEYLFILHEYKEYVQLFYMDSPIIKAIMRDKTLNMQERILAFMMFAKPESLPDNTRNAAYNFHDTGVTIKNMISDGKLTFHGFSSNGKLNYSLNDI</sequence>
<dbReference type="EMBL" id="MN738791">
    <property type="protein sequence ID" value="QHT37270.1"/>
    <property type="molecule type" value="Genomic_DNA"/>
</dbReference>
<dbReference type="AlphaFoldDB" id="A0A6C0FBK6"/>
<proteinExistence type="predicted"/>